<sequence length="127" mass="13992">MQPSQPWSGWTPSSVAEGRLTVNRHGLCARQLPGMGCSPVWPPCFCFKVVSVPSRLTAESQERSISMEQWWSGLCGSDHRPVGHGREPAQAPPEVGDQSITQFCTAINICNSFKEEDSGKFIVLKLF</sequence>
<accession>A0A834ELH8</accession>
<evidence type="ECO:0000313" key="2">
    <source>
        <dbReference type="Proteomes" id="UP000664940"/>
    </source>
</evidence>
<name>A0A834ELH8_9CHIR</name>
<dbReference type="AlphaFoldDB" id="A0A834ELH8"/>
<gene>
    <name evidence="1" type="ORF">HJG60_009883</name>
</gene>
<comment type="caution">
    <text evidence="1">The sequence shown here is derived from an EMBL/GenBank/DDBJ whole genome shotgun (WGS) entry which is preliminary data.</text>
</comment>
<organism evidence="1 2">
    <name type="scientific">Phyllostomus discolor</name>
    <name type="common">pale spear-nosed bat</name>
    <dbReference type="NCBI Taxonomy" id="89673"/>
    <lineage>
        <taxon>Eukaryota</taxon>
        <taxon>Metazoa</taxon>
        <taxon>Chordata</taxon>
        <taxon>Craniata</taxon>
        <taxon>Vertebrata</taxon>
        <taxon>Euteleostomi</taxon>
        <taxon>Mammalia</taxon>
        <taxon>Eutheria</taxon>
        <taxon>Laurasiatheria</taxon>
        <taxon>Chiroptera</taxon>
        <taxon>Yangochiroptera</taxon>
        <taxon>Phyllostomidae</taxon>
        <taxon>Phyllostominae</taxon>
        <taxon>Phyllostomus</taxon>
    </lineage>
</organism>
<dbReference type="EMBL" id="JABVXQ010000002">
    <property type="protein sequence ID" value="KAF6125440.1"/>
    <property type="molecule type" value="Genomic_DNA"/>
</dbReference>
<dbReference type="Proteomes" id="UP000664940">
    <property type="component" value="Unassembled WGS sequence"/>
</dbReference>
<reference evidence="1 2" key="1">
    <citation type="journal article" date="2020" name="Nature">
        <title>Six reference-quality genomes reveal evolution of bat adaptations.</title>
        <authorList>
            <person name="Jebb D."/>
            <person name="Huang Z."/>
            <person name="Pippel M."/>
            <person name="Hughes G.M."/>
            <person name="Lavrichenko K."/>
            <person name="Devanna P."/>
            <person name="Winkler S."/>
            <person name="Jermiin L.S."/>
            <person name="Skirmuntt E.C."/>
            <person name="Katzourakis A."/>
            <person name="Burkitt-Gray L."/>
            <person name="Ray D.A."/>
            <person name="Sullivan K.A.M."/>
            <person name="Roscito J.G."/>
            <person name="Kirilenko B.M."/>
            <person name="Davalos L.M."/>
            <person name="Corthals A.P."/>
            <person name="Power M.L."/>
            <person name="Jones G."/>
            <person name="Ransome R.D."/>
            <person name="Dechmann D.K.N."/>
            <person name="Locatelli A.G."/>
            <person name="Puechmaille S.J."/>
            <person name="Fedrigo O."/>
            <person name="Jarvis E.D."/>
            <person name="Hiller M."/>
            <person name="Vernes S.C."/>
            <person name="Myers E.W."/>
            <person name="Teeling E.C."/>
        </authorList>
    </citation>
    <scope>NUCLEOTIDE SEQUENCE [LARGE SCALE GENOMIC DNA]</scope>
    <source>
        <strain evidence="1">Bat1K_MPI-CBG_1</strain>
    </source>
</reference>
<protein>
    <submittedName>
        <fullName evidence="1">Uncharacterized protein</fullName>
    </submittedName>
</protein>
<proteinExistence type="predicted"/>
<evidence type="ECO:0000313" key="1">
    <source>
        <dbReference type="EMBL" id="KAF6125440.1"/>
    </source>
</evidence>